<dbReference type="InterPro" id="IPR002711">
    <property type="entry name" value="HNH"/>
</dbReference>
<dbReference type="Proteomes" id="UP000520814">
    <property type="component" value="Unassembled WGS sequence"/>
</dbReference>
<reference evidence="2 3" key="1">
    <citation type="submission" date="2020-08" db="EMBL/GenBank/DDBJ databases">
        <title>Genomic Encyclopedia of Type Strains, Phase IV (KMG-IV): sequencing the most valuable type-strain genomes for metagenomic binning, comparative biology and taxonomic classification.</title>
        <authorList>
            <person name="Goeker M."/>
        </authorList>
    </citation>
    <scope>NUCLEOTIDE SEQUENCE [LARGE SCALE GENOMIC DNA]</scope>
    <source>
        <strain evidence="2 3">DSM 23562</strain>
    </source>
</reference>
<dbReference type="CDD" id="cd00085">
    <property type="entry name" value="HNHc"/>
    <property type="match status" value="1"/>
</dbReference>
<dbReference type="InterPro" id="IPR003615">
    <property type="entry name" value="HNH_nuc"/>
</dbReference>
<evidence type="ECO:0000259" key="1">
    <source>
        <dbReference type="Pfam" id="PF01844"/>
    </source>
</evidence>
<evidence type="ECO:0000313" key="2">
    <source>
        <dbReference type="EMBL" id="MBB6053665.1"/>
    </source>
</evidence>
<comment type="caution">
    <text evidence="2">The sequence shown here is derived from an EMBL/GenBank/DDBJ whole genome shotgun (WGS) entry which is preliminary data.</text>
</comment>
<evidence type="ECO:0000313" key="3">
    <source>
        <dbReference type="Proteomes" id="UP000520814"/>
    </source>
</evidence>
<feature type="domain" description="HNH" evidence="1">
    <location>
        <begin position="60"/>
        <end position="102"/>
    </location>
</feature>
<dbReference type="AlphaFoldDB" id="A0A7W9SWI9"/>
<dbReference type="EMBL" id="JACHGW010000008">
    <property type="protein sequence ID" value="MBB6053665.1"/>
    <property type="molecule type" value="Genomic_DNA"/>
</dbReference>
<dbReference type="GO" id="GO:0004519">
    <property type="term" value="F:endonuclease activity"/>
    <property type="evidence" value="ECO:0007669"/>
    <property type="project" value="InterPro"/>
</dbReference>
<proteinExistence type="predicted"/>
<keyword evidence="3" id="KW-1185">Reference proteome</keyword>
<dbReference type="RefSeq" id="WP_184203758.1">
    <property type="nucleotide sequence ID" value="NZ_JACHGW010000008.1"/>
</dbReference>
<dbReference type="NCBIfam" id="TIGR02646">
    <property type="entry name" value="retron system putative HNH endonuclease"/>
    <property type="match status" value="1"/>
</dbReference>
<dbReference type="InterPro" id="IPR013467">
    <property type="entry name" value="HNH78-like"/>
</dbReference>
<dbReference type="GO" id="GO:0003676">
    <property type="term" value="F:nucleic acid binding"/>
    <property type="evidence" value="ECO:0007669"/>
    <property type="project" value="InterPro"/>
</dbReference>
<name>A0A7W9SWI9_ARMRO</name>
<organism evidence="2 3">
    <name type="scientific">Armatimonas rosea</name>
    <dbReference type="NCBI Taxonomy" id="685828"/>
    <lineage>
        <taxon>Bacteria</taxon>
        <taxon>Bacillati</taxon>
        <taxon>Armatimonadota</taxon>
        <taxon>Armatimonadia</taxon>
        <taxon>Armatimonadales</taxon>
        <taxon>Armatimonadaceae</taxon>
        <taxon>Armatimonas</taxon>
    </lineage>
</organism>
<protein>
    <submittedName>
        <fullName evidence="2">Uncharacterized protein (TIGR02646 family)</fullName>
    </submittedName>
</protein>
<dbReference type="Gene3D" id="1.10.30.50">
    <property type="match status" value="1"/>
</dbReference>
<dbReference type="Pfam" id="PF01844">
    <property type="entry name" value="HNH"/>
    <property type="match status" value="1"/>
</dbReference>
<sequence length="220" mass="24834">MISVTRTAKPAILVANEALWLAELLAATSPEERKAKQDRYRHVEIKLALEAMFHGKCAFCEACITHVAYSDIEHFRPKAHFEHLTFVWENLLLACPRCNQGHKRDHFPLAPDGTSLLLDPTKDNPTEHLHFRWHAQSNTSVVLGKTTRGRTTRRLLGLNRSNLRDERDKQVKRLAVLATYATSDPKAKQILCEAMQANHQFAAFARALAIQHGISCDPAP</sequence>
<gene>
    <name evidence="2" type="ORF">HNQ39_005507</name>
</gene>
<dbReference type="GO" id="GO:0008270">
    <property type="term" value="F:zinc ion binding"/>
    <property type="evidence" value="ECO:0007669"/>
    <property type="project" value="InterPro"/>
</dbReference>
<accession>A0A7W9SWI9</accession>